<dbReference type="SUPFAM" id="SSF64438">
    <property type="entry name" value="CNF1/YfiH-like putative cysteine hydrolases"/>
    <property type="match status" value="1"/>
</dbReference>
<evidence type="ECO:0000256" key="1">
    <source>
        <dbReference type="ARBA" id="ARBA00000553"/>
    </source>
</evidence>
<evidence type="ECO:0000256" key="2">
    <source>
        <dbReference type="ARBA" id="ARBA00007353"/>
    </source>
</evidence>
<evidence type="ECO:0000256" key="10">
    <source>
        <dbReference type="RuleBase" id="RU361274"/>
    </source>
</evidence>
<dbReference type="NCBIfam" id="TIGR00726">
    <property type="entry name" value="peptidoglycan editing factor PgeF"/>
    <property type="match status" value="1"/>
</dbReference>
<keyword evidence="3" id="KW-0808">Transferase</keyword>
<evidence type="ECO:0000256" key="5">
    <source>
        <dbReference type="ARBA" id="ARBA00022801"/>
    </source>
</evidence>
<evidence type="ECO:0000256" key="7">
    <source>
        <dbReference type="ARBA" id="ARBA00047989"/>
    </source>
</evidence>
<name>A0A0G0T6I2_9BACT</name>
<evidence type="ECO:0000256" key="3">
    <source>
        <dbReference type="ARBA" id="ARBA00022679"/>
    </source>
</evidence>
<evidence type="ECO:0000256" key="9">
    <source>
        <dbReference type="ARBA" id="ARBA00049893"/>
    </source>
</evidence>
<dbReference type="PANTHER" id="PTHR30616">
    <property type="entry name" value="UNCHARACTERIZED PROTEIN YFIH"/>
    <property type="match status" value="1"/>
</dbReference>
<evidence type="ECO:0000313" key="12">
    <source>
        <dbReference type="Proteomes" id="UP000034664"/>
    </source>
</evidence>
<dbReference type="Gene3D" id="3.60.140.10">
    <property type="entry name" value="CNF1/YfiH-like putative cysteine hydrolases"/>
    <property type="match status" value="1"/>
</dbReference>
<reference evidence="11 12" key="1">
    <citation type="journal article" date="2015" name="Nature">
        <title>rRNA introns, odd ribosomes, and small enigmatic genomes across a large radiation of phyla.</title>
        <authorList>
            <person name="Brown C.T."/>
            <person name="Hug L.A."/>
            <person name="Thomas B.C."/>
            <person name="Sharon I."/>
            <person name="Castelle C.J."/>
            <person name="Singh A."/>
            <person name="Wilkins M.J."/>
            <person name="Williams K.H."/>
            <person name="Banfield J.F."/>
        </authorList>
    </citation>
    <scope>NUCLEOTIDE SEQUENCE [LARGE SCALE GENOMIC DNA]</scope>
</reference>
<keyword evidence="5" id="KW-0378">Hydrolase</keyword>
<protein>
    <recommendedName>
        <fullName evidence="10">Purine nucleoside phosphorylase</fullName>
    </recommendedName>
</protein>
<dbReference type="PATRIC" id="fig|1618482.3.peg.228"/>
<dbReference type="Proteomes" id="UP000034664">
    <property type="component" value="Unassembled WGS sequence"/>
</dbReference>
<comment type="catalytic activity">
    <reaction evidence="9">
        <text>S-methyl-5'-thioadenosine + phosphate = 5-(methylsulfanyl)-alpha-D-ribose 1-phosphate + adenine</text>
        <dbReference type="Rhea" id="RHEA:11852"/>
        <dbReference type="ChEBI" id="CHEBI:16708"/>
        <dbReference type="ChEBI" id="CHEBI:17509"/>
        <dbReference type="ChEBI" id="CHEBI:43474"/>
        <dbReference type="ChEBI" id="CHEBI:58533"/>
        <dbReference type="EC" id="2.4.2.28"/>
    </reaction>
    <physiologicalReaction direction="left-to-right" evidence="9">
        <dbReference type="Rhea" id="RHEA:11853"/>
    </physiologicalReaction>
</comment>
<keyword evidence="6" id="KW-0862">Zinc</keyword>
<organism evidence="11 12">
    <name type="scientific">Candidatus Roizmanbacteria bacterium GW2011_GWB1_40_7</name>
    <dbReference type="NCBI Taxonomy" id="1618482"/>
    <lineage>
        <taxon>Bacteria</taxon>
        <taxon>Candidatus Roizmaniibacteriota</taxon>
    </lineage>
</organism>
<evidence type="ECO:0000313" key="11">
    <source>
        <dbReference type="EMBL" id="KKR72589.1"/>
    </source>
</evidence>
<comment type="catalytic activity">
    <reaction evidence="8">
        <text>adenosine + phosphate = alpha-D-ribose 1-phosphate + adenine</text>
        <dbReference type="Rhea" id="RHEA:27642"/>
        <dbReference type="ChEBI" id="CHEBI:16335"/>
        <dbReference type="ChEBI" id="CHEBI:16708"/>
        <dbReference type="ChEBI" id="CHEBI:43474"/>
        <dbReference type="ChEBI" id="CHEBI:57720"/>
        <dbReference type="EC" id="2.4.2.1"/>
    </reaction>
    <physiologicalReaction direction="left-to-right" evidence="8">
        <dbReference type="Rhea" id="RHEA:27643"/>
    </physiologicalReaction>
</comment>
<accession>A0A0G0T6I2</accession>
<evidence type="ECO:0000256" key="4">
    <source>
        <dbReference type="ARBA" id="ARBA00022723"/>
    </source>
</evidence>
<gene>
    <name evidence="11" type="ORF">UU14_C0004G0020</name>
</gene>
<sequence length="235" mass="26098">MPTGRQESGNLLHERSPIRSGMTTMIQSALLSSFPSIRHAFTVKDHMLNGIRDELIIPTQTHDDTVVSVFDTNLTVVSDGLLTAISDVPIGVVTADCVPLLLFDPDKHIVGAVHAGWKGTLKHIAYKAVTSMVDLGSSFQSIRAAIGPAIKSCCYDIPPDRTQLFIEKFGTKSVIKSRGINYIDLQKINYQQLLSCGLSDYHIDLIPECTKCNDAYYSYRRGDRDKRMVSYIYLV</sequence>
<dbReference type="InterPro" id="IPR003730">
    <property type="entry name" value="Cu_polyphenol_OxRdtase"/>
</dbReference>
<dbReference type="GO" id="GO:0016787">
    <property type="term" value="F:hydrolase activity"/>
    <property type="evidence" value="ECO:0007669"/>
    <property type="project" value="UniProtKB-KW"/>
</dbReference>
<comment type="similarity">
    <text evidence="2 10">Belongs to the purine nucleoside phosphorylase YfiH/LACC1 family.</text>
</comment>
<dbReference type="InterPro" id="IPR038371">
    <property type="entry name" value="Cu_polyphenol_OxRdtase_sf"/>
</dbReference>
<dbReference type="EMBL" id="LBZM01000004">
    <property type="protein sequence ID" value="KKR72589.1"/>
    <property type="molecule type" value="Genomic_DNA"/>
</dbReference>
<dbReference type="GO" id="GO:0017061">
    <property type="term" value="F:S-methyl-5-thioadenosine phosphorylase activity"/>
    <property type="evidence" value="ECO:0007669"/>
    <property type="project" value="UniProtKB-EC"/>
</dbReference>
<evidence type="ECO:0000256" key="6">
    <source>
        <dbReference type="ARBA" id="ARBA00022833"/>
    </source>
</evidence>
<keyword evidence="4" id="KW-0479">Metal-binding</keyword>
<dbReference type="CDD" id="cd16833">
    <property type="entry name" value="YfiH"/>
    <property type="match status" value="1"/>
</dbReference>
<dbReference type="Pfam" id="PF02578">
    <property type="entry name" value="Cu-oxidase_4"/>
    <property type="match status" value="1"/>
</dbReference>
<evidence type="ECO:0000256" key="8">
    <source>
        <dbReference type="ARBA" id="ARBA00048968"/>
    </source>
</evidence>
<dbReference type="GO" id="GO:0005507">
    <property type="term" value="F:copper ion binding"/>
    <property type="evidence" value="ECO:0007669"/>
    <property type="project" value="TreeGrafter"/>
</dbReference>
<comment type="catalytic activity">
    <reaction evidence="1">
        <text>inosine + phosphate = alpha-D-ribose 1-phosphate + hypoxanthine</text>
        <dbReference type="Rhea" id="RHEA:27646"/>
        <dbReference type="ChEBI" id="CHEBI:17368"/>
        <dbReference type="ChEBI" id="CHEBI:17596"/>
        <dbReference type="ChEBI" id="CHEBI:43474"/>
        <dbReference type="ChEBI" id="CHEBI:57720"/>
        <dbReference type="EC" id="2.4.2.1"/>
    </reaction>
    <physiologicalReaction direction="left-to-right" evidence="1">
        <dbReference type="Rhea" id="RHEA:27647"/>
    </physiologicalReaction>
</comment>
<dbReference type="PANTHER" id="PTHR30616:SF2">
    <property type="entry name" value="PURINE NUCLEOSIDE PHOSPHORYLASE LACC1"/>
    <property type="match status" value="1"/>
</dbReference>
<comment type="caution">
    <text evidence="11">The sequence shown here is derived from an EMBL/GenBank/DDBJ whole genome shotgun (WGS) entry which is preliminary data.</text>
</comment>
<dbReference type="InterPro" id="IPR011324">
    <property type="entry name" value="Cytotoxic_necrot_fac-like_cat"/>
</dbReference>
<comment type="catalytic activity">
    <reaction evidence="7">
        <text>adenosine + H2O + H(+) = inosine + NH4(+)</text>
        <dbReference type="Rhea" id="RHEA:24408"/>
        <dbReference type="ChEBI" id="CHEBI:15377"/>
        <dbReference type="ChEBI" id="CHEBI:15378"/>
        <dbReference type="ChEBI" id="CHEBI:16335"/>
        <dbReference type="ChEBI" id="CHEBI:17596"/>
        <dbReference type="ChEBI" id="CHEBI:28938"/>
        <dbReference type="EC" id="3.5.4.4"/>
    </reaction>
    <physiologicalReaction direction="left-to-right" evidence="7">
        <dbReference type="Rhea" id="RHEA:24409"/>
    </physiologicalReaction>
</comment>
<proteinExistence type="inferred from homology"/>
<dbReference type="AlphaFoldDB" id="A0A0G0T6I2"/>